<dbReference type="SUPFAM" id="SSF81301">
    <property type="entry name" value="Nucleotidyltransferase"/>
    <property type="match status" value="1"/>
</dbReference>
<evidence type="ECO:0000313" key="7">
    <source>
        <dbReference type="Proteomes" id="UP000001072"/>
    </source>
</evidence>
<dbReference type="GO" id="GO:0052929">
    <property type="term" value="F:ATP:3'-cytidine-cytidine-tRNA adenylyltransferase activity"/>
    <property type="evidence" value="ECO:0007669"/>
    <property type="project" value="TreeGrafter"/>
</dbReference>
<dbReference type="RefSeq" id="XP_007419669.1">
    <property type="nucleotide sequence ID" value="XM_007419607.1"/>
</dbReference>
<dbReference type="InParanoid" id="F4SE65"/>
<dbReference type="VEuPathDB" id="FungiDB:MELLADRAFT_114625"/>
<dbReference type="GO" id="GO:0052927">
    <property type="term" value="F:CC tRNA cytidylyltransferase activity"/>
    <property type="evidence" value="ECO:0007669"/>
    <property type="project" value="TreeGrafter"/>
</dbReference>
<dbReference type="PANTHER" id="PTHR13734:SF5">
    <property type="entry name" value="CCA TRNA NUCLEOTIDYLTRANSFERASE, MITOCHONDRIAL"/>
    <property type="match status" value="1"/>
</dbReference>
<dbReference type="GO" id="GO:0001680">
    <property type="term" value="P:tRNA 3'-terminal CCA addition"/>
    <property type="evidence" value="ECO:0007669"/>
    <property type="project" value="UniProtKB-ARBA"/>
</dbReference>
<proteinExistence type="inferred from homology"/>
<dbReference type="KEGG" id="mlr:MELLADRAFT_114625"/>
<evidence type="ECO:0000256" key="2">
    <source>
        <dbReference type="ARBA" id="ARBA00022679"/>
    </source>
</evidence>
<dbReference type="EMBL" id="GL883354">
    <property type="protein sequence ID" value="EGF97062.1"/>
    <property type="molecule type" value="Genomic_DNA"/>
</dbReference>
<dbReference type="GO" id="GO:0003723">
    <property type="term" value="F:RNA binding"/>
    <property type="evidence" value="ECO:0007669"/>
    <property type="project" value="UniProtKB-KW"/>
</dbReference>
<dbReference type="OrthoDB" id="445712at2759"/>
<dbReference type="AlphaFoldDB" id="F4SE65"/>
<organism evidence="7">
    <name type="scientific">Melampsora larici-populina (strain 98AG31 / pathotype 3-4-7)</name>
    <name type="common">Poplar leaf rust fungus</name>
    <dbReference type="NCBI Taxonomy" id="747676"/>
    <lineage>
        <taxon>Eukaryota</taxon>
        <taxon>Fungi</taxon>
        <taxon>Dikarya</taxon>
        <taxon>Basidiomycota</taxon>
        <taxon>Pucciniomycotina</taxon>
        <taxon>Pucciniomycetes</taxon>
        <taxon>Pucciniales</taxon>
        <taxon>Melampsoraceae</taxon>
        <taxon>Melampsora</taxon>
    </lineage>
</organism>
<dbReference type="PANTHER" id="PTHR13734">
    <property type="entry name" value="TRNA-NUCLEOTIDYLTRANSFERASE"/>
    <property type="match status" value="1"/>
</dbReference>
<evidence type="ECO:0000256" key="4">
    <source>
        <dbReference type="RuleBase" id="RU003953"/>
    </source>
</evidence>
<keyword evidence="2 4" id="KW-0808">Transferase</keyword>
<dbReference type="Gene3D" id="3.30.460.10">
    <property type="entry name" value="Beta Polymerase, domain 2"/>
    <property type="match status" value="1"/>
</dbReference>
<gene>
    <name evidence="6" type="ORF">MELLADRAFT_114625</name>
</gene>
<evidence type="ECO:0000256" key="3">
    <source>
        <dbReference type="ARBA" id="ARBA00022884"/>
    </source>
</evidence>
<dbReference type="InterPro" id="IPR043519">
    <property type="entry name" value="NT_sf"/>
</dbReference>
<dbReference type="eggNOG" id="KOG2159">
    <property type="taxonomic scope" value="Eukaryota"/>
</dbReference>
<keyword evidence="3 4" id="KW-0694">RNA-binding</keyword>
<dbReference type="Proteomes" id="UP000001072">
    <property type="component" value="Unassembled WGS sequence"/>
</dbReference>
<dbReference type="STRING" id="747676.F4SE65"/>
<protein>
    <recommendedName>
        <fullName evidence="5">Poly A polymerase head domain-containing protein</fullName>
    </recommendedName>
</protein>
<dbReference type="Gene3D" id="1.10.3090.10">
    <property type="entry name" value="cca-adding enzyme, domain 2"/>
    <property type="match status" value="1"/>
</dbReference>
<evidence type="ECO:0000256" key="1">
    <source>
        <dbReference type="ARBA" id="ARBA00007265"/>
    </source>
</evidence>
<name>F4SE65_MELLP</name>
<keyword evidence="7" id="KW-1185">Reference proteome</keyword>
<reference evidence="7" key="1">
    <citation type="journal article" date="2011" name="Proc. Natl. Acad. Sci. U.S.A.">
        <title>Obligate biotrophy features unraveled by the genomic analysis of rust fungi.</title>
        <authorList>
            <person name="Duplessis S."/>
            <person name="Cuomo C.A."/>
            <person name="Lin Y.-C."/>
            <person name="Aerts A."/>
            <person name="Tisserant E."/>
            <person name="Veneault-Fourrey C."/>
            <person name="Joly D.L."/>
            <person name="Hacquard S."/>
            <person name="Amselem J."/>
            <person name="Cantarel B.L."/>
            <person name="Chiu R."/>
            <person name="Coutinho P.M."/>
            <person name="Feau N."/>
            <person name="Field M."/>
            <person name="Frey P."/>
            <person name="Gelhaye E."/>
            <person name="Goldberg J."/>
            <person name="Grabherr M.G."/>
            <person name="Kodira C.D."/>
            <person name="Kohler A."/>
            <person name="Kuees U."/>
            <person name="Lindquist E.A."/>
            <person name="Lucas S.M."/>
            <person name="Mago R."/>
            <person name="Mauceli E."/>
            <person name="Morin E."/>
            <person name="Murat C."/>
            <person name="Pangilinan J.L."/>
            <person name="Park R."/>
            <person name="Pearson M."/>
            <person name="Quesneville H."/>
            <person name="Rouhier N."/>
            <person name="Sakthikumar S."/>
            <person name="Salamov A.A."/>
            <person name="Schmutz J."/>
            <person name="Selles B."/>
            <person name="Shapiro H."/>
            <person name="Tanguay P."/>
            <person name="Tuskan G.A."/>
            <person name="Henrissat B."/>
            <person name="Van de Peer Y."/>
            <person name="Rouze P."/>
            <person name="Ellis J.G."/>
            <person name="Dodds P.N."/>
            <person name="Schein J.E."/>
            <person name="Zhong S."/>
            <person name="Hamelin R.C."/>
            <person name="Grigoriev I.V."/>
            <person name="Szabo L.J."/>
            <person name="Martin F."/>
        </authorList>
    </citation>
    <scope>NUCLEOTIDE SEQUENCE [LARGE SCALE GENOMIC DNA]</scope>
    <source>
        <strain evidence="7">98AG31 / pathotype 3-4-7</strain>
    </source>
</reference>
<dbReference type="HOGENOM" id="CLU_1038581_0_0_1"/>
<dbReference type="SUPFAM" id="SSF81891">
    <property type="entry name" value="Poly A polymerase C-terminal region-like"/>
    <property type="match status" value="1"/>
</dbReference>
<feature type="domain" description="Poly A polymerase head" evidence="5">
    <location>
        <begin position="33"/>
        <end position="74"/>
    </location>
</feature>
<accession>F4SE65</accession>
<evidence type="ECO:0000313" key="6">
    <source>
        <dbReference type="EMBL" id="EGF97062.1"/>
    </source>
</evidence>
<dbReference type="InterPro" id="IPR002646">
    <property type="entry name" value="PolA_pol_head_dom"/>
</dbReference>
<dbReference type="GeneID" id="18925412"/>
<comment type="similarity">
    <text evidence="1 4">Belongs to the tRNA nucleotidyltransferase/poly(A) polymerase family.</text>
</comment>
<evidence type="ECO:0000259" key="5">
    <source>
        <dbReference type="Pfam" id="PF01743"/>
    </source>
</evidence>
<dbReference type="Pfam" id="PF01743">
    <property type="entry name" value="PolyA_pol"/>
    <property type="match status" value="1"/>
</dbReference>
<sequence length="268" mass="31534">MSTNTASIFPSYPQVTRFPNINPRFLEKRGIGTPKEDAMRCDITINELFYNMHNDQIEDQTELGLEDLKNGLIRTPLPALETFKDDPLRLLSCIRFSSRFGFQLDDQIIQAAQSDQITFVKVKQRENWVGEFIISESIKFSNYYKTTVSHLFHSIELIEEEMKHQKEQEVEESYKRLRLGQLLRSNHVHDLNRKKSNQEPGEDLNLNWNWKVTLVWNLVYRIGLLDSIDRKESSDLVGWFNDLMNQIDLLNLSYTLTQEFDLELLNVE</sequence>